<dbReference type="Proteomes" id="UP000182977">
    <property type="component" value="Chromosome I"/>
</dbReference>
<keyword evidence="2 7" id="KW-0813">Transport</keyword>
<organism evidence="9 10">
    <name type="scientific">Jiangella alkaliphila</name>
    <dbReference type="NCBI Taxonomy" id="419479"/>
    <lineage>
        <taxon>Bacteria</taxon>
        <taxon>Bacillati</taxon>
        <taxon>Actinomycetota</taxon>
        <taxon>Actinomycetes</taxon>
        <taxon>Jiangellales</taxon>
        <taxon>Jiangellaceae</taxon>
        <taxon>Jiangella</taxon>
    </lineage>
</organism>
<evidence type="ECO:0000256" key="6">
    <source>
        <dbReference type="ARBA" id="ARBA00023136"/>
    </source>
</evidence>
<dbReference type="PANTHER" id="PTHR43227">
    <property type="entry name" value="BLL4140 PROTEIN"/>
    <property type="match status" value="1"/>
</dbReference>
<protein>
    <submittedName>
        <fullName evidence="9">Binding-protein-dependent transport system inner membrane component</fullName>
    </submittedName>
</protein>
<feature type="transmembrane region" description="Helical" evidence="7">
    <location>
        <begin position="92"/>
        <end position="111"/>
    </location>
</feature>
<feature type="transmembrane region" description="Helical" evidence="7">
    <location>
        <begin position="173"/>
        <end position="200"/>
    </location>
</feature>
<comment type="similarity">
    <text evidence="7">Belongs to the binding-protein-dependent transport system permease family.</text>
</comment>
<dbReference type="InterPro" id="IPR050809">
    <property type="entry name" value="UgpAE/MalFG_permease"/>
</dbReference>
<keyword evidence="4 7" id="KW-0812">Transmembrane</keyword>
<evidence type="ECO:0000259" key="8">
    <source>
        <dbReference type="PROSITE" id="PS50928"/>
    </source>
</evidence>
<evidence type="ECO:0000256" key="3">
    <source>
        <dbReference type="ARBA" id="ARBA00022475"/>
    </source>
</evidence>
<accession>A0A1H2KJ21</accession>
<name>A0A1H2KJ21_9ACTN</name>
<dbReference type="PANTHER" id="PTHR43227:SF11">
    <property type="entry name" value="BLL4140 PROTEIN"/>
    <property type="match status" value="1"/>
</dbReference>
<evidence type="ECO:0000313" key="9">
    <source>
        <dbReference type="EMBL" id="SDU68416.1"/>
    </source>
</evidence>
<dbReference type="AlphaFoldDB" id="A0A1H2KJ21"/>
<dbReference type="GO" id="GO:0055085">
    <property type="term" value="P:transmembrane transport"/>
    <property type="evidence" value="ECO:0007669"/>
    <property type="project" value="InterPro"/>
</dbReference>
<dbReference type="PROSITE" id="PS50928">
    <property type="entry name" value="ABC_TM1"/>
    <property type="match status" value="1"/>
</dbReference>
<dbReference type="Pfam" id="PF00528">
    <property type="entry name" value="BPD_transp_1"/>
    <property type="match status" value="1"/>
</dbReference>
<dbReference type="EMBL" id="LT629791">
    <property type="protein sequence ID" value="SDU68416.1"/>
    <property type="molecule type" value="Genomic_DNA"/>
</dbReference>
<evidence type="ECO:0000256" key="2">
    <source>
        <dbReference type="ARBA" id="ARBA00022448"/>
    </source>
</evidence>
<proteinExistence type="inferred from homology"/>
<dbReference type="CDD" id="cd06261">
    <property type="entry name" value="TM_PBP2"/>
    <property type="match status" value="1"/>
</dbReference>
<dbReference type="GO" id="GO:0005886">
    <property type="term" value="C:plasma membrane"/>
    <property type="evidence" value="ECO:0007669"/>
    <property type="project" value="UniProtKB-SubCell"/>
</dbReference>
<dbReference type="STRING" id="419479.SAMN04488563_3869"/>
<dbReference type="SUPFAM" id="SSF161098">
    <property type="entry name" value="MetI-like"/>
    <property type="match status" value="1"/>
</dbReference>
<dbReference type="RefSeq" id="WP_083421339.1">
    <property type="nucleotide sequence ID" value="NZ_LBMC01000038.1"/>
</dbReference>
<evidence type="ECO:0000256" key="1">
    <source>
        <dbReference type="ARBA" id="ARBA00004651"/>
    </source>
</evidence>
<keyword evidence="3" id="KW-1003">Cell membrane</keyword>
<dbReference type="Gene3D" id="1.10.3720.10">
    <property type="entry name" value="MetI-like"/>
    <property type="match status" value="1"/>
</dbReference>
<dbReference type="InterPro" id="IPR000515">
    <property type="entry name" value="MetI-like"/>
</dbReference>
<feature type="transmembrane region" description="Helical" evidence="7">
    <location>
        <begin position="221"/>
        <end position="243"/>
    </location>
</feature>
<evidence type="ECO:0000256" key="7">
    <source>
        <dbReference type="RuleBase" id="RU363032"/>
    </source>
</evidence>
<keyword evidence="6 7" id="KW-0472">Membrane</keyword>
<gene>
    <name evidence="9" type="ORF">SAMN04488563_3869</name>
</gene>
<keyword evidence="10" id="KW-1185">Reference proteome</keyword>
<keyword evidence="5 7" id="KW-1133">Transmembrane helix</keyword>
<evidence type="ECO:0000256" key="4">
    <source>
        <dbReference type="ARBA" id="ARBA00022692"/>
    </source>
</evidence>
<evidence type="ECO:0000256" key="5">
    <source>
        <dbReference type="ARBA" id="ARBA00022989"/>
    </source>
</evidence>
<sequence length="311" mass="34215">MKRVSVAAAGRSAPADQRGWRRRENASAYAMLVPSLLPYIAFALVPIGWLVYYSFFRWNGFTEPTFVGLENYQRVARDGEWWESVVTTLQFTAGRLVLEIPVALALAYVFFRGVRGETLLRTIYFLPYVLSPAIVGIIFGFLFREVGGQFNQILMGLSLIGTPIDFLGDATNALLSLISVGVWAHVGVNMLLFFAGMITIPRELTESAAVEGAGEWQTFRHVVLPMLLPVGRVVVLISIIGILRSFDLVKTLTDGGPTGATDVMFTYIYRFFFEPETVPQIGYAAALGVAASVVVGIVSVAYLRVVRRADA</sequence>
<feature type="transmembrane region" description="Helical" evidence="7">
    <location>
        <begin position="281"/>
        <end position="303"/>
    </location>
</feature>
<dbReference type="OrthoDB" id="9805974at2"/>
<feature type="domain" description="ABC transmembrane type-1" evidence="8">
    <location>
        <begin position="85"/>
        <end position="302"/>
    </location>
</feature>
<feature type="transmembrane region" description="Helical" evidence="7">
    <location>
        <begin position="123"/>
        <end position="143"/>
    </location>
</feature>
<feature type="transmembrane region" description="Helical" evidence="7">
    <location>
        <begin position="28"/>
        <end position="52"/>
    </location>
</feature>
<comment type="subcellular location">
    <subcellularLocation>
        <location evidence="1 7">Cell membrane</location>
        <topology evidence="1 7">Multi-pass membrane protein</topology>
    </subcellularLocation>
</comment>
<reference evidence="10" key="1">
    <citation type="submission" date="2016-10" db="EMBL/GenBank/DDBJ databases">
        <authorList>
            <person name="Varghese N."/>
            <person name="Submissions S."/>
        </authorList>
    </citation>
    <scope>NUCLEOTIDE SEQUENCE [LARGE SCALE GENOMIC DNA]</scope>
    <source>
        <strain evidence="10">DSM 45079</strain>
    </source>
</reference>
<evidence type="ECO:0000313" key="10">
    <source>
        <dbReference type="Proteomes" id="UP000182977"/>
    </source>
</evidence>
<dbReference type="InterPro" id="IPR035906">
    <property type="entry name" value="MetI-like_sf"/>
</dbReference>